<evidence type="ECO:0000313" key="11">
    <source>
        <dbReference type="Proteomes" id="UP000596827"/>
    </source>
</evidence>
<evidence type="ECO:0000313" key="10">
    <source>
        <dbReference type="EMBL" id="MBC5766456.1"/>
    </source>
</evidence>
<dbReference type="EMBL" id="JACORU010000007">
    <property type="protein sequence ID" value="MBC5766456.1"/>
    <property type="molecule type" value="Genomic_DNA"/>
</dbReference>
<organism evidence="10 11">
    <name type="scientific">Ramlibacter albus</name>
    <dbReference type="NCBI Taxonomy" id="2079448"/>
    <lineage>
        <taxon>Bacteria</taxon>
        <taxon>Pseudomonadati</taxon>
        <taxon>Pseudomonadota</taxon>
        <taxon>Betaproteobacteria</taxon>
        <taxon>Burkholderiales</taxon>
        <taxon>Comamonadaceae</taxon>
        <taxon>Ramlibacter</taxon>
    </lineage>
</organism>
<dbReference type="GO" id="GO:0090729">
    <property type="term" value="F:toxin activity"/>
    <property type="evidence" value="ECO:0007669"/>
    <property type="project" value="UniProtKB-KW"/>
</dbReference>
<dbReference type="Proteomes" id="UP000596827">
    <property type="component" value="Unassembled WGS sequence"/>
</dbReference>
<dbReference type="InterPro" id="IPR022907">
    <property type="entry name" value="VapC_family"/>
</dbReference>
<name>A0A923MA41_9BURK</name>
<comment type="cofactor">
    <cofactor evidence="1 8">
        <name>Mg(2+)</name>
        <dbReference type="ChEBI" id="CHEBI:18420"/>
    </cofactor>
</comment>
<proteinExistence type="inferred from homology"/>
<keyword evidence="5 8" id="KW-0378">Hydrolase</keyword>
<feature type="binding site" evidence="8">
    <location>
        <position position="116"/>
    </location>
    <ligand>
        <name>Mg(2+)</name>
        <dbReference type="ChEBI" id="CHEBI:18420"/>
    </ligand>
</feature>
<dbReference type="GO" id="GO:0004540">
    <property type="term" value="F:RNA nuclease activity"/>
    <property type="evidence" value="ECO:0007669"/>
    <property type="project" value="InterPro"/>
</dbReference>
<dbReference type="PANTHER" id="PTHR33653:SF1">
    <property type="entry name" value="RIBONUCLEASE VAPC2"/>
    <property type="match status" value="1"/>
</dbReference>
<evidence type="ECO:0000256" key="3">
    <source>
        <dbReference type="ARBA" id="ARBA00022722"/>
    </source>
</evidence>
<dbReference type="InterPro" id="IPR002716">
    <property type="entry name" value="PIN_dom"/>
</dbReference>
<evidence type="ECO:0000256" key="1">
    <source>
        <dbReference type="ARBA" id="ARBA00001946"/>
    </source>
</evidence>
<dbReference type="HAMAP" id="MF_00265">
    <property type="entry name" value="VapC_Nob1"/>
    <property type="match status" value="1"/>
</dbReference>
<evidence type="ECO:0000256" key="5">
    <source>
        <dbReference type="ARBA" id="ARBA00022801"/>
    </source>
</evidence>
<evidence type="ECO:0000256" key="8">
    <source>
        <dbReference type="HAMAP-Rule" id="MF_00265"/>
    </source>
</evidence>
<keyword evidence="11" id="KW-1185">Reference proteome</keyword>
<comment type="caution">
    <text evidence="10">The sequence shown here is derived from an EMBL/GenBank/DDBJ whole genome shotgun (WGS) entry which is preliminary data.</text>
</comment>
<dbReference type="EC" id="3.1.-.-" evidence="8"/>
<evidence type="ECO:0000256" key="7">
    <source>
        <dbReference type="ARBA" id="ARBA00038093"/>
    </source>
</evidence>
<sequence length="151" mass="15805">MGLMAAPAASPPWGGLAEGDLVVVDTAPLIYLLEDHPRFAKQFAGLFEAADRDVVSIAISTISLAEVLVGPLKQGLDALAKRYEKALRGFEVVAVTEEIAVTAARLRATTGLRLPDALLAATALETGAAALVTHDRDFSKLKGLRVLTGGE</sequence>
<protein>
    <recommendedName>
        <fullName evidence="8">Ribonuclease VapC</fullName>
        <shortName evidence="8">RNase VapC</shortName>
        <ecNumber evidence="8">3.1.-.-</ecNumber>
    </recommendedName>
    <alternativeName>
        <fullName evidence="8">Toxin VapC</fullName>
    </alternativeName>
</protein>
<comment type="function">
    <text evidence="8">Toxic component of a toxin-antitoxin (TA) system. An RNase.</text>
</comment>
<keyword evidence="4 8" id="KW-0479">Metal-binding</keyword>
<dbReference type="InterPro" id="IPR029060">
    <property type="entry name" value="PIN-like_dom_sf"/>
</dbReference>
<dbReference type="InterPro" id="IPR050556">
    <property type="entry name" value="Type_II_TA_system_RNase"/>
</dbReference>
<keyword evidence="2 8" id="KW-1277">Toxin-antitoxin system</keyword>
<gene>
    <name evidence="8" type="primary">vapC</name>
    <name evidence="10" type="ORF">H8R02_18445</name>
</gene>
<dbReference type="GO" id="GO:0000287">
    <property type="term" value="F:magnesium ion binding"/>
    <property type="evidence" value="ECO:0007669"/>
    <property type="project" value="UniProtKB-UniRule"/>
</dbReference>
<keyword evidence="6 8" id="KW-0460">Magnesium</keyword>
<accession>A0A923MA41</accession>
<keyword evidence="8" id="KW-0800">Toxin</keyword>
<dbReference type="PANTHER" id="PTHR33653">
    <property type="entry name" value="RIBONUCLEASE VAPC2"/>
    <property type="match status" value="1"/>
</dbReference>
<dbReference type="Gene3D" id="3.40.50.1010">
    <property type="entry name" value="5'-nuclease"/>
    <property type="match status" value="1"/>
</dbReference>
<evidence type="ECO:0000256" key="4">
    <source>
        <dbReference type="ARBA" id="ARBA00022723"/>
    </source>
</evidence>
<reference evidence="10" key="1">
    <citation type="submission" date="2020-08" db="EMBL/GenBank/DDBJ databases">
        <title>Ramlibacter sp. GTP1 16S ribosomal RNA gene genome sequencing and assembly.</title>
        <authorList>
            <person name="Kang M."/>
        </authorList>
    </citation>
    <scope>NUCLEOTIDE SEQUENCE</scope>
    <source>
        <strain evidence="10">GTP1</strain>
    </source>
</reference>
<evidence type="ECO:0000256" key="2">
    <source>
        <dbReference type="ARBA" id="ARBA00022649"/>
    </source>
</evidence>
<feature type="binding site" evidence="8">
    <location>
        <position position="25"/>
    </location>
    <ligand>
        <name>Mg(2+)</name>
        <dbReference type="ChEBI" id="CHEBI:18420"/>
    </ligand>
</feature>
<dbReference type="AlphaFoldDB" id="A0A923MA41"/>
<dbReference type="GO" id="GO:0016787">
    <property type="term" value="F:hydrolase activity"/>
    <property type="evidence" value="ECO:0007669"/>
    <property type="project" value="UniProtKB-KW"/>
</dbReference>
<dbReference type="Pfam" id="PF01850">
    <property type="entry name" value="PIN"/>
    <property type="match status" value="1"/>
</dbReference>
<keyword evidence="3 8" id="KW-0540">Nuclease</keyword>
<feature type="domain" description="PIN" evidence="9">
    <location>
        <begin position="22"/>
        <end position="143"/>
    </location>
</feature>
<dbReference type="SUPFAM" id="SSF88723">
    <property type="entry name" value="PIN domain-like"/>
    <property type="match status" value="1"/>
</dbReference>
<comment type="similarity">
    <text evidence="7 8">Belongs to the PINc/VapC protein family.</text>
</comment>
<evidence type="ECO:0000256" key="6">
    <source>
        <dbReference type="ARBA" id="ARBA00022842"/>
    </source>
</evidence>
<evidence type="ECO:0000259" key="9">
    <source>
        <dbReference type="Pfam" id="PF01850"/>
    </source>
</evidence>